<protein>
    <submittedName>
        <fullName evidence="1">Uncharacterized protein</fullName>
    </submittedName>
</protein>
<evidence type="ECO:0000313" key="2">
    <source>
        <dbReference type="Proteomes" id="UP000007523"/>
    </source>
</evidence>
<sequence>MELRYGRGQEALLQRRAFLTWTMAHRRLTLTKHGKPILPTGEAHFIELYYFNYNFTVCDNIRYLSIIFYMIEFELCLIESRFDRFP</sequence>
<dbReference type="AlphaFoldDB" id="H6NMD2"/>
<name>H6NMD2_9BACL</name>
<dbReference type="HOGENOM" id="CLU_2494955_0_0_9"/>
<evidence type="ECO:0000313" key="1">
    <source>
        <dbReference type="EMBL" id="AFC33294.1"/>
    </source>
</evidence>
<reference evidence="1 2" key="1">
    <citation type="journal article" date="2012" name="J. Bacteriol.">
        <title>Complete Genome Sequence of Paenibacillus mucilaginosus 3016, a Bacterium Functional as Microbial Fertilizer.</title>
        <authorList>
            <person name="Ma M."/>
            <person name="Wang Z."/>
            <person name="Li L."/>
            <person name="Jiang X."/>
            <person name="Guan D."/>
            <person name="Cao F."/>
            <person name="Chen H."/>
            <person name="Wang X."/>
            <person name="Shen D."/>
            <person name="Du B."/>
            <person name="Li J."/>
        </authorList>
    </citation>
    <scope>NUCLEOTIDE SEQUENCE [LARGE SCALE GENOMIC DNA]</scope>
    <source>
        <strain evidence="1 2">3016</strain>
    </source>
</reference>
<proteinExistence type="predicted"/>
<accession>H6NMD2</accession>
<dbReference type="KEGG" id="pmq:PM3016_6683"/>
<gene>
    <name evidence="1" type="ORF">PM3016_6683</name>
</gene>
<organism evidence="1 2">
    <name type="scientific">Paenibacillus mucilaginosus 3016</name>
    <dbReference type="NCBI Taxonomy" id="1116391"/>
    <lineage>
        <taxon>Bacteria</taxon>
        <taxon>Bacillati</taxon>
        <taxon>Bacillota</taxon>
        <taxon>Bacilli</taxon>
        <taxon>Bacillales</taxon>
        <taxon>Paenibacillaceae</taxon>
        <taxon>Paenibacillus</taxon>
    </lineage>
</organism>
<dbReference type="Proteomes" id="UP000007523">
    <property type="component" value="Chromosome"/>
</dbReference>
<keyword evidence="2" id="KW-1185">Reference proteome</keyword>
<dbReference type="EMBL" id="CP003235">
    <property type="protein sequence ID" value="AFC33294.1"/>
    <property type="molecule type" value="Genomic_DNA"/>
</dbReference>